<accession>A0ABR1WMY6</accession>
<evidence type="ECO:0000313" key="3">
    <source>
        <dbReference type="EMBL" id="KAK8084894.1"/>
    </source>
</evidence>
<evidence type="ECO:0000259" key="2">
    <source>
        <dbReference type="Pfam" id="PF20253"/>
    </source>
</evidence>
<dbReference type="Pfam" id="PF20253">
    <property type="entry name" value="DUF6604"/>
    <property type="match status" value="1"/>
</dbReference>
<keyword evidence="4" id="KW-1185">Reference proteome</keyword>
<name>A0ABR1WMY6_9PEZI</name>
<dbReference type="GeneID" id="92043540"/>
<protein>
    <recommendedName>
        <fullName evidence="2">DUF6604 domain-containing protein</fullName>
    </recommendedName>
</protein>
<dbReference type="EMBL" id="JAQQWN010000005">
    <property type="protein sequence ID" value="KAK8084894.1"/>
    <property type="molecule type" value="Genomic_DNA"/>
</dbReference>
<feature type="region of interest" description="Disordered" evidence="1">
    <location>
        <begin position="73"/>
        <end position="131"/>
    </location>
</feature>
<dbReference type="Proteomes" id="UP001433268">
    <property type="component" value="Unassembled WGS sequence"/>
</dbReference>
<evidence type="ECO:0000313" key="4">
    <source>
        <dbReference type="Proteomes" id="UP001433268"/>
    </source>
</evidence>
<comment type="caution">
    <text evidence="3">The sequence shown here is derived from an EMBL/GenBank/DDBJ whole genome shotgun (WGS) entry which is preliminary data.</text>
</comment>
<feature type="domain" description="DUF6604" evidence="2">
    <location>
        <begin position="3"/>
        <end position="117"/>
    </location>
</feature>
<proteinExistence type="predicted"/>
<evidence type="ECO:0000256" key="1">
    <source>
        <dbReference type="SAM" id="MobiDB-lite"/>
    </source>
</evidence>
<dbReference type="InterPro" id="IPR046539">
    <property type="entry name" value="DUF6604"/>
</dbReference>
<feature type="compositionally biased region" description="Polar residues" evidence="1">
    <location>
        <begin position="75"/>
        <end position="109"/>
    </location>
</feature>
<gene>
    <name evidence="3" type="ORF">PG997_006165</name>
</gene>
<dbReference type="RefSeq" id="XP_066669403.1">
    <property type="nucleotide sequence ID" value="XM_066810480.1"/>
</dbReference>
<reference evidence="3 4" key="1">
    <citation type="submission" date="2023-01" db="EMBL/GenBank/DDBJ databases">
        <title>Analysis of 21 Apiospora genomes using comparative genomics revels a genus with tremendous synthesis potential of carbohydrate active enzymes and secondary metabolites.</title>
        <authorList>
            <person name="Sorensen T."/>
        </authorList>
    </citation>
    <scope>NUCLEOTIDE SEQUENCE [LARGE SCALE GENOMIC DNA]</scope>
    <source>
        <strain evidence="3 4">CBS 114990</strain>
    </source>
</reference>
<sequence length="131" mass="14142">MRATYKLKPGDYVPIAKHIVKNGRSPLVVPENIANDLDGAIGSRRTANINHERFLGTLDEVRKILQPLVCKDGENSATVPSGGIQSASISPESNNGMSNEPAVSNQSVSEPDKPQTPKIWAQVAAMRPQQE</sequence>
<organism evidence="3 4">
    <name type="scientific">Apiospora hydei</name>
    <dbReference type="NCBI Taxonomy" id="1337664"/>
    <lineage>
        <taxon>Eukaryota</taxon>
        <taxon>Fungi</taxon>
        <taxon>Dikarya</taxon>
        <taxon>Ascomycota</taxon>
        <taxon>Pezizomycotina</taxon>
        <taxon>Sordariomycetes</taxon>
        <taxon>Xylariomycetidae</taxon>
        <taxon>Amphisphaeriales</taxon>
        <taxon>Apiosporaceae</taxon>
        <taxon>Apiospora</taxon>
    </lineage>
</organism>